<comment type="caution">
    <text evidence="1">The sequence shown here is derived from an EMBL/GenBank/DDBJ whole genome shotgun (WGS) entry which is preliminary data.</text>
</comment>
<dbReference type="AlphaFoldDB" id="A0A1Y2CUF6"/>
<dbReference type="Proteomes" id="UP000193642">
    <property type="component" value="Unassembled WGS sequence"/>
</dbReference>
<gene>
    <name evidence="1" type="ORF">BCR33DRAFT_713361</name>
</gene>
<protein>
    <submittedName>
        <fullName evidence="1">Uncharacterized protein</fullName>
    </submittedName>
</protein>
<dbReference type="EMBL" id="MCGO01000007">
    <property type="protein sequence ID" value="ORY50597.1"/>
    <property type="molecule type" value="Genomic_DNA"/>
</dbReference>
<keyword evidence="2" id="KW-1185">Reference proteome</keyword>
<sequence length="58" mass="6394">MDNSLVQSELEHVAEFQHQSPNQPSKKLLRMKLLNVSALSATGGNKLVVDVFSLLPPH</sequence>
<name>A0A1Y2CUF6_9FUNG</name>
<evidence type="ECO:0000313" key="2">
    <source>
        <dbReference type="Proteomes" id="UP000193642"/>
    </source>
</evidence>
<organism evidence="1 2">
    <name type="scientific">Rhizoclosmatium globosum</name>
    <dbReference type="NCBI Taxonomy" id="329046"/>
    <lineage>
        <taxon>Eukaryota</taxon>
        <taxon>Fungi</taxon>
        <taxon>Fungi incertae sedis</taxon>
        <taxon>Chytridiomycota</taxon>
        <taxon>Chytridiomycota incertae sedis</taxon>
        <taxon>Chytridiomycetes</taxon>
        <taxon>Chytridiales</taxon>
        <taxon>Chytriomycetaceae</taxon>
        <taxon>Rhizoclosmatium</taxon>
    </lineage>
</organism>
<reference evidence="1 2" key="1">
    <citation type="submission" date="2016-07" db="EMBL/GenBank/DDBJ databases">
        <title>Pervasive Adenine N6-methylation of Active Genes in Fungi.</title>
        <authorList>
            <consortium name="DOE Joint Genome Institute"/>
            <person name="Mondo S.J."/>
            <person name="Dannebaum R.O."/>
            <person name="Kuo R.C."/>
            <person name="Labutti K."/>
            <person name="Haridas S."/>
            <person name="Kuo A."/>
            <person name="Salamov A."/>
            <person name="Ahrendt S.R."/>
            <person name="Lipzen A."/>
            <person name="Sullivan W."/>
            <person name="Andreopoulos W.B."/>
            <person name="Clum A."/>
            <person name="Lindquist E."/>
            <person name="Daum C."/>
            <person name="Ramamoorthy G.K."/>
            <person name="Gryganskyi A."/>
            <person name="Culley D."/>
            <person name="Magnuson J.K."/>
            <person name="James T.Y."/>
            <person name="O'Malley M.A."/>
            <person name="Stajich J.E."/>
            <person name="Spatafora J.W."/>
            <person name="Visel A."/>
            <person name="Grigoriev I.V."/>
        </authorList>
    </citation>
    <scope>NUCLEOTIDE SEQUENCE [LARGE SCALE GENOMIC DNA]</scope>
    <source>
        <strain evidence="1 2">JEL800</strain>
    </source>
</reference>
<accession>A0A1Y2CUF6</accession>
<proteinExistence type="predicted"/>
<evidence type="ECO:0000313" key="1">
    <source>
        <dbReference type="EMBL" id="ORY50597.1"/>
    </source>
</evidence>